<evidence type="ECO:0000313" key="3">
    <source>
        <dbReference type="Proteomes" id="UP000324241"/>
    </source>
</evidence>
<evidence type="ECO:0000256" key="1">
    <source>
        <dbReference type="SAM" id="MobiDB-lite"/>
    </source>
</evidence>
<name>A0A5M9MNK8_9EURO</name>
<sequence>MDDDEVTSASTLDEIMAMGGRLPFSKSANVFAYRRLPLTSELTTPEKDLNQMQVTPPVETAIPVKTPPVEDVLSVAKSSKGPEPIDRDYVFAPSDPISTESLSAISDGRLYAPKSSIEAKPEGVTKKALSKARAKKTMEESTQDPSSAGLRRSTRIHKQAARN</sequence>
<proteinExistence type="predicted"/>
<dbReference type="GeneID" id="54328911"/>
<dbReference type="RefSeq" id="XP_033426877.1">
    <property type="nucleotide sequence ID" value="XM_033570845.1"/>
</dbReference>
<gene>
    <name evidence="2" type="ORF">ATNIH1004_006209</name>
</gene>
<dbReference type="VEuPathDB" id="FungiDB:EYZ11_009759"/>
<organism evidence="2 3">
    <name type="scientific">Aspergillus tanneri</name>
    <dbReference type="NCBI Taxonomy" id="1220188"/>
    <lineage>
        <taxon>Eukaryota</taxon>
        <taxon>Fungi</taxon>
        <taxon>Dikarya</taxon>
        <taxon>Ascomycota</taxon>
        <taxon>Pezizomycotina</taxon>
        <taxon>Eurotiomycetes</taxon>
        <taxon>Eurotiomycetidae</taxon>
        <taxon>Eurotiales</taxon>
        <taxon>Aspergillaceae</taxon>
        <taxon>Aspergillus</taxon>
        <taxon>Aspergillus subgen. Circumdati</taxon>
    </lineage>
</organism>
<reference evidence="2 3" key="1">
    <citation type="submission" date="2019-08" db="EMBL/GenBank/DDBJ databases">
        <title>The genome sequence of a newly discovered highly antifungal drug resistant Aspergillus species, Aspergillus tanneri NIH 1004.</title>
        <authorList>
            <person name="Mounaud S."/>
            <person name="Singh I."/>
            <person name="Joardar V."/>
            <person name="Pakala S."/>
            <person name="Pakala S."/>
            <person name="Venepally P."/>
            <person name="Chung J.K."/>
            <person name="Losada L."/>
            <person name="Nierman W.C."/>
        </authorList>
    </citation>
    <scope>NUCLEOTIDE SEQUENCE [LARGE SCALE GENOMIC DNA]</scope>
    <source>
        <strain evidence="2 3">NIH1004</strain>
    </source>
</reference>
<feature type="region of interest" description="Disordered" evidence="1">
    <location>
        <begin position="114"/>
        <end position="163"/>
    </location>
</feature>
<dbReference type="Proteomes" id="UP000324241">
    <property type="component" value="Unassembled WGS sequence"/>
</dbReference>
<accession>A0A5M9MNK8</accession>
<comment type="caution">
    <text evidence="2">The sequence shown here is derived from an EMBL/GenBank/DDBJ whole genome shotgun (WGS) entry which is preliminary data.</text>
</comment>
<dbReference type="EMBL" id="QUQM01000004">
    <property type="protein sequence ID" value="KAA8647516.1"/>
    <property type="molecule type" value="Genomic_DNA"/>
</dbReference>
<protein>
    <submittedName>
        <fullName evidence="2">Uncharacterized protein</fullName>
    </submittedName>
</protein>
<feature type="compositionally biased region" description="Basic residues" evidence="1">
    <location>
        <begin position="152"/>
        <end position="163"/>
    </location>
</feature>
<evidence type="ECO:0000313" key="2">
    <source>
        <dbReference type="EMBL" id="KAA8647516.1"/>
    </source>
</evidence>
<dbReference type="AlphaFoldDB" id="A0A5M9MNK8"/>